<comment type="caution">
    <text evidence="1">The sequence shown here is derived from an EMBL/GenBank/DDBJ whole genome shotgun (WGS) entry which is preliminary data.</text>
</comment>
<reference evidence="1" key="1">
    <citation type="submission" date="2021-02" db="EMBL/GenBank/DDBJ databases">
        <authorList>
            <person name="Nowell W R."/>
        </authorList>
    </citation>
    <scope>NUCLEOTIDE SEQUENCE</scope>
</reference>
<dbReference type="AlphaFoldDB" id="A0A822DEY7"/>
<evidence type="ECO:0000313" key="1">
    <source>
        <dbReference type="EMBL" id="CAF5069474.1"/>
    </source>
</evidence>
<proteinExistence type="predicted"/>
<evidence type="ECO:0008006" key="3">
    <source>
        <dbReference type="Google" id="ProtNLM"/>
    </source>
</evidence>
<accession>A0A822DEY7</accession>
<feature type="non-terminal residue" evidence="1">
    <location>
        <position position="67"/>
    </location>
</feature>
<evidence type="ECO:0000313" key="2">
    <source>
        <dbReference type="Proteomes" id="UP000663848"/>
    </source>
</evidence>
<protein>
    <recommendedName>
        <fullName evidence="3">Chitin-binding type-2 domain-containing protein</fullName>
    </recommendedName>
</protein>
<dbReference type="EMBL" id="CAJOBR010059620">
    <property type="protein sequence ID" value="CAF5069474.1"/>
    <property type="molecule type" value="Genomic_DNA"/>
</dbReference>
<feature type="non-terminal residue" evidence="1">
    <location>
        <position position="1"/>
    </location>
</feature>
<dbReference type="Proteomes" id="UP000663848">
    <property type="component" value="Unassembled WGS sequence"/>
</dbReference>
<organism evidence="1 2">
    <name type="scientific">Rotaria socialis</name>
    <dbReference type="NCBI Taxonomy" id="392032"/>
    <lineage>
        <taxon>Eukaryota</taxon>
        <taxon>Metazoa</taxon>
        <taxon>Spiralia</taxon>
        <taxon>Gnathifera</taxon>
        <taxon>Rotifera</taxon>
        <taxon>Eurotatoria</taxon>
        <taxon>Bdelloidea</taxon>
        <taxon>Philodinida</taxon>
        <taxon>Philodinidae</taxon>
        <taxon>Rotaria</taxon>
    </lineage>
</organism>
<gene>
    <name evidence="1" type="ORF">QYT958_LOCUS43144</name>
</gene>
<sequence length="67" mass="7605">FLYVQPCAPGLIWNKNEQVCDRLETTSYEGVYASNEQKLSSDNFGPIFADRISVQPQADQQRAILIQ</sequence>
<name>A0A822DEY7_9BILA</name>